<evidence type="ECO:0000256" key="7">
    <source>
        <dbReference type="SAM" id="Phobius"/>
    </source>
</evidence>
<dbReference type="FunFam" id="1.20.1250.20:FF:000172">
    <property type="entry name" value="MFS multidrug resistance transporter"/>
    <property type="match status" value="1"/>
</dbReference>
<feature type="transmembrane region" description="Helical" evidence="7">
    <location>
        <begin position="24"/>
        <end position="41"/>
    </location>
</feature>
<keyword evidence="6" id="KW-0325">Glycoprotein</keyword>
<dbReference type="SUPFAM" id="SSF103473">
    <property type="entry name" value="MFS general substrate transporter"/>
    <property type="match status" value="2"/>
</dbReference>
<evidence type="ECO:0000256" key="4">
    <source>
        <dbReference type="ARBA" id="ARBA00022989"/>
    </source>
</evidence>
<dbReference type="HOGENOM" id="CLU_008455_8_4_1"/>
<feature type="transmembrane region" description="Helical" evidence="7">
    <location>
        <begin position="444"/>
        <end position="467"/>
    </location>
</feature>
<dbReference type="Pfam" id="PF07690">
    <property type="entry name" value="MFS_1"/>
    <property type="match status" value="1"/>
</dbReference>
<dbReference type="PANTHER" id="PTHR23502:SF51">
    <property type="entry name" value="QUINIDINE RESISTANCE PROTEIN 1-RELATED"/>
    <property type="match status" value="1"/>
</dbReference>
<dbReference type="InterPro" id="IPR020846">
    <property type="entry name" value="MFS_dom"/>
</dbReference>
<keyword evidence="3 7" id="KW-0812">Transmembrane</keyword>
<reference evidence="9 10" key="1">
    <citation type="submission" date="2014-04" db="EMBL/GenBank/DDBJ databases">
        <authorList>
            <consortium name="DOE Joint Genome Institute"/>
            <person name="Kuo A."/>
            <person name="Kohler A."/>
            <person name="Nagy L.G."/>
            <person name="Floudas D."/>
            <person name="Copeland A."/>
            <person name="Barry K.W."/>
            <person name="Cichocki N."/>
            <person name="Veneault-Fourrey C."/>
            <person name="LaButti K."/>
            <person name="Lindquist E.A."/>
            <person name="Lipzen A."/>
            <person name="Lundell T."/>
            <person name="Morin E."/>
            <person name="Murat C."/>
            <person name="Sun H."/>
            <person name="Tunlid A."/>
            <person name="Henrissat B."/>
            <person name="Grigoriev I.V."/>
            <person name="Hibbett D.S."/>
            <person name="Martin F."/>
            <person name="Nordberg H.P."/>
            <person name="Cantor M.N."/>
            <person name="Hua S.X."/>
        </authorList>
    </citation>
    <scope>NUCLEOTIDE SEQUENCE [LARGE SCALE GENOMIC DNA]</scope>
    <source>
        <strain evidence="9 10">LaAM-08-1</strain>
    </source>
</reference>
<evidence type="ECO:0000256" key="6">
    <source>
        <dbReference type="ARBA" id="ARBA00023180"/>
    </source>
</evidence>
<evidence type="ECO:0000256" key="3">
    <source>
        <dbReference type="ARBA" id="ARBA00022692"/>
    </source>
</evidence>
<feature type="transmembrane region" description="Helical" evidence="7">
    <location>
        <begin position="61"/>
        <end position="80"/>
    </location>
</feature>
<dbReference type="PANTHER" id="PTHR23502">
    <property type="entry name" value="MAJOR FACILITATOR SUPERFAMILY"/>
    <property type="match status" value="1"/>
</dbReference>
<organism evidence="9 10">
    <name type="scientific">Laccaria amethystina LaAM-08-1</name>
    <dbReference type="NCBI Taxonomy" id="1095629"/>
    <lineage>
        <taxon>Eukaryota</taxon>
        <taxon>Fungi</taxon>
        <taxon>Dikarya</taxon>
        <taxon>Basidiomycota</taxon>
        <taxon>Agaricomycotina</taxon>
        <taxon>Agaricomycetes</taxon>
        <taxon>Agaricomycetidae</taxon>
        <taxon>Agaricales</taxon>
        <taxon>Agaricineae</taxon>
        <taxon>Hydnangiaceae</taxon>
        <taxon>Laccaria</taxon>
    </lineage>
</organism>
<dbReference type="GO" id="GO:0015137">
    <property type="term" value="F:citrate transmembrane transporter activity"/>
    <property type="evidence" value="ECO:0007669"/>
    <property type="project" value="UniProtKB-ARBA"/>
</dbReference>
<feature type="transmembrane region" description="Helical" evidence="7">
    <location>
        <begin position="421"/>
        <end position="438"/>
    </location>
</feature>
<sequence>MAGQTSAEVRPEHPYSIYTRNEKWIIVTLTAVSGLFSPLTANVYFPAIPAISRAFNKPVELINLTVTMYLVLQGIAPMVWGTISDRRGRRPITAACLLILSLSCVGLALVPTSDYWLLMILRCVQAAGSASTIAIGAGVIGDISTREERGGFYGLFTLGPMVGPAIGPVIGGALSDKLGWRSIFWFLTISPQCICLITIILVLPETLRALVGNGSIVPPRIYRPVFPIIGHGRRNDTSHTTLQPVPGFRNPFRLLFNIDILILLVANGIICSIYNGVIATISTLLGPAYPFLDETTIGLCFLGIGGGMIVGSSVTGRVLDREYRTFKKKEELKVASNPVKTQIESREEDFPIEKVAAVPHCSTSRHMRSIWVVPPETGQSRWSVDFADLGFISIAVMNATSTLMIDLAPGQSSSITACNNLIRCSLSAALISVIQLIINGIGVGWTFVLLCGVTLISVPLVLLAIKLGPAGRSRRRKTS</sequence>
<name>A0A0C9XA57_9AGAR</name>
<gene>
    <name evidence="9" type="ORF">K443DRAFT_135092</name>
</gene>
<proteinExistence type="predicted"/>
<evidence type="ECO:0000256" key="1">
    <source>
        <dbReference type="ARBA" id="ARBA00004141"/>
    </source>
</evidence>
<keyword evidence="10" id="KW-1185">Reference proteome</keyword>
<evidence type="ECO:0000259" key="8">
    <source>
        <dbReference type="PROSITE" id="PS50850"/>
    </source>
</evidence>
<dbReference type="AlphaFoldDB" id="A0A0C9XA57"/>
<evidence type="ECO:0000256" key="2">
    <source>
        <dbReference type="ARBA" id="ARBA00022448"/>
    </source>
</evidence>
<comment type="subcellular location">
    <subcellularLocation>
        <location evidence="1">Membrane</location>
        <topology evidence="1">Multi-pass membrane protein</topology>
    </subcellularLocation>
</comment>
<dbReference type="EMBL" id="KN838860">
    <property type="protein sequence ID" value="KIJ93172.1"/>
    <property type="molecule type" value="Genomic_DNA"/>
</dbReference>
<feature type="transmembrane region" description="Helical" evidence="7">
    <location>
        <begin position="183"/>
        <end position="203"/>
    </location>
</feature>
<keyword evidence="5 7" id="KW-0472">Membrane</keyword>
<feature type="transmembrane region" description="Helical" evidence="7">
    <location>
        <begin position="92"/>
        <end position="110"/>
    </location>
</feature>
<dbReference type="OrthoDB" id="440553at2759"/>
<dbReference type="Gene3D" id="1.20.1720.10">
    <property type="entry name" value="Multidrug resistance protein D"/>
    <property type="match status" value="1"/>
</dbReference>
<evidence type="ECO:0000313" key="9">
    <source>
        <dbReference type="EMBL" id="KIJ93172.1"/>
    </source>
</evidence>
<dbReference type="GO" id="GO:0005886">
    <property type="term" value="C:plasma membrane"/>
    <property type="evidence" value="ECO:0007669"/>
    <property type="project" value="TreeGrafter"/>
</dbReference>
<protein>
    <recommendedName>
        <fullName evidence="8">Major facilitator superfamily (MFS) profile domain-containing protein</fullName>
    </recommendedName>
</protein>
<feature type="transmembrane region" description="Helical" evidence="7">
    <location>
        <begin position="116"/>
        <end position="140"/>
    </location>
</feature>
<feature type="domain" description="Major facilitator superfamily (MFS) profile" evidence="8">
    <location>
        <begin position="26"/>
        <end position="469"/>
    </location>
</feature>
<reference evidence="10" key="2">
    <citation type="submission" date="2015-01" db="EMBL/GenBank/DDBJ databases">
        <title>Evolutionary Origins and Diversification of the Mycorrhizal Mutualists.</title>
        <authorList>
            <consortium name="DOE Joint Genome Institute"/>
            <consortium name="Mycorrhizal Genomics Consortium"/>
            <person name="Kohler A."/>
            <person name="Kuo A."/>
            <person name="Nagy L.G."/>
            <person name="Floudas D."/>
            <person name="Copeland A."/>
            <person name="Barry K.W."/>
            <person name="Cichocki N."/>
            <person name="Veneault-Fourrey C."/>
            <person name="LaButti K."/>
            <person name="Lindquist E.A."/>
            <person name="Lipzen A."/>
            <person name="Lundell T."/>
            <person name="Morin E."/>
            <person name="Murat C."/>
            <person name="Riley R."/>
            <person name="Ohm R."/>
            <person name="Sun H."/>
            <person name="Tunlid A."/>
            <person name="Henrissat B."/>
            <person name="Grigoriev I.V."/>
            <person name="Hibbett D.S."/>
            <person name="Martin F."/>
        </authorList>
    </citation>
    <scope>NUCLEOTIDE SEQUENCE [LARGE SCALE GENOMIC DNA]</scope>
    <source>
        <strain evidence="10">LaAM-08-1</strain>
    </source>
</reference>
<feature type="transmembrane region" description="Helical" evidence="7">
    <location>
        <begin position="152"/>
        <end position="171"/>
    </location>
</feature>
<dbReference type="PROSITE" id="PS50850">
    <property type="entry name" value="MFS"/>
    <property type="match status" value="1"/>
</dbReference>
<dbReference type="GO" id="GO:0140115">
    <property type="term" value="P:export across plasma membrane"/>
    <property type="evidence" value="ECO:0007669"/>
    <property type="project" value="UniProtKB-ARBA"/>
</dbReference>
<dbReference type="Proteomes" id="UP000054477">
    <property type="component" value="Unassembled WGS sequence"/>
</dbReference>
<evidence type="ECO:0000313" key="10">
    <source>
        <dbReference type="Proteomes" id="UP000054477"/>
    </source>
</evidence>
<evidence type="ECO:0000256" key="5">
    <source>
        <dbReference type="ARBA" id="ARBA00023136"/>
    </source>
</evidence>
<dbReference type="InterPro" id="IPR011701">
    <property type="entry name" value="MFS"/>
</dbReference>
<accession>A0A0C9XA57</accession>
<feature type="transmembrane region" description="Helical" evidence="7">
    <location>
        <begin position="254"/>
        <end position="276"/>
    </location>
</feature>
<dbReference type="InterPro" id="IPR036259">
    <property type="entry name" value="MFS_trans_sf"/>
</dbReference>
<dbReference type="STRING" id="1095629.A0A0C9XA57"/>
<feature type="transmembrane region" description="Helical" evidence="7">
    <location>
        <begin position="296"/>
        <end position="319"/>
    </location>
</feature>
<dbReference type="FunFam" id="1.20.1720.10:FF:000009">
    <property type="entry name" value="MFS multidrug transporter"/>
    <property type="match status" value="1"/>
</dbReference>
<keyword evidence="4 7" id="KW-1133">Transmembrane helix</keyword>
<keyword evidence="2" id="KW-0813">Transport</keyword>